<evidence type="ECO:0000313" key="2">
    <source>
        <dbReference type="Proteomes" id="UP000422744"/>
    </source>
</evidence>
<dbReference type="EMBL" id="CP037426">
    <property type="protein sequence ID" value="QGT16794.1"/>
    <property type="molecule type" value="Genomic_DNA"/>
</dbReference>
<evidence type="ECO:0000313" key="1">
    <source>
        <dbReference type="EMBL" id="QGT16794.1"/>
    </source>
</evidence>
<accession>A0A6I6CQA6</accession>
<proteinExistence type="predicted"/>
<organism evidence="1 2">
    <name type="scientific">Wolbachia pipientis</name>
    <dbReference type="NCBI Taxonomy" id="955"/>
    <lineage>
        <taxon>Bacteria</taxon>
        <taxon>Pseudomonadati</taxon>
        <taxon>Pseudomonadota</taxon>
        <taxon>Alphaproteobacteria</taxon>
        <taxon>Rickettsiales</taxon>
        <taxon>Anaplasmataceae</taxon>
        <taxon>Wolbachieae</taxon>
        <taxon>Wolbachia</taxon>
    </lineage>
</organism>
<protein>
    <submittedName>
        <fullName evidence="1">Uncharacterized protein</fullName>
    </submittedName>
</protein>
<gene>
    <name evidence="1" type="ORF">E0495_06520</name>
</gene>
<sequence>MALGDQLNAKTEQELIDDGAFINALVEKLAAGVGNSGVYTKTAANTAFVKTDGSNISTQADKGKALADAILAVQDNNKKSALVDKLGGFLDAADAVYGASSNQAAKAFLADKYPFVKTADLGAKVAEKAVVDVLVPALATVGTDDTKKVYTKSVADTAFAKIDASNLTEAANKKAFAEAILPAQDGDKSILVDKLGDAIASTDKAEYNVGTEQTAKQFLNSRGLIPSEDAIFTRLTSNDNFKTSVAMNVNASDTGFQNAVREVMSQPRFEIPGEADVPISADW</sequence>
<reference evidence="1 2" key="1">
    <citation type="submission" date="2019-03" db="EMBL/GenBank/DDBJ databases">
        <title>Wolbachia endosymbiont of Haematobia irritans wIrr.</title>
        <authorList>
            <person name="Parry R.H."/>
            <person name="Asgari S."/>
        </authorList>
    </citation>
    <scope>NUCLEOTIDE SEQUENCE [LARGE SCALE GENOMIC DNA]</scope>
    <source>
        <strain evidence="2">wIrr</strain>
    </source>
</reference>
<dbReference type="RefSeq" id="WP_155969425.1">
    <property type="nucleotide sequence ID" value="NZ_CP037426.1"/>
</dbReference>
<dbReference type="AlphaFoldDB" id="A0A6I6CQA6"/>
<dbReference type="Proteomes" id="UP000422744">
    <property type="component" value="Chromosome"/>
</dbReference>
<name>A0A6I6CQA6_WOLPI</name>